<dbReference type="InterPro" id="IPR001977">
    <property type="entry name" value="Depp_CoAkinase"/>
</dbReference>
<keyword evidence="1 3" id="KW-0547">Nucleotide-binding</keyword>
<evidence type="ECO:0000313" key="6">
    <source>
        <dbReference type="Proteomes" id="UP000185934"/>
    </source>
</evidence>
<reference evidence="6" key="1">
    <citation type="submission" date="2016-11" db="EMBL/GenBank/DDBJ databases">
        <title>Dehalogenimonas formicexedens sp. nov., a chlorinated alkane respiring bacterium isolated from contaminated groundwater.</title>
        <authorList>
            <person name="Key T.A."/>
            <person name="Bowman K.S."/>
            <person name="Lee I."/>
            <person name="Chun J."/>
            <person name="Albuquerque L."/>
            <person name="da Costa M.S."/>
            <person name="Rainey F.A."/>
            <person name="Moe W.M."/>
        </authorList>
    </citation>
    <scope>NUCLEOTIDE SEQUENCE [LARGE SCALE GENOMIC DNA]</scope>
    <source>
        <strain evidence="6">NSZ-14</strain>
    </source>
</reference>
<comment type="similarity">
    <text evidence="3">Belongs to the CoaE family.</text>
</comment>
<dbReference type="NCBIfam" id="TIGR00152">
    <property type="entry name" value="dephospho-CoA kinase"/>
    <property type="match status" value="1"/>
</dbReference>
<dbReference type="HAMAP" id="MF_00376">
    <property type="entry name" value="Dephospho_CoA_kinase"/>
    <property type="match status" value="1"/>
</dbReference>
<keyword evidence="3 5" id="KW-0418">Kinase</keyword>
<dbReference type="GO" id="GO:0005524">
    <property type="term" value="F:ATP binding"/>
    <property type="evidence" value="ECO:0007669"/>
    <property type="project" value="UniProtKB-UniRule"/>
</dbReference>
<proteinExistence type="inferred from homology"/>
<comment type="pathway">
    <text evidence="3">Cofactor biosynthesis; coenzyme A biosynthesis; CoA from (R)-pantothenate: step 5/5.</text>
</comment>
<sequence length="197" mass="21213">MIVIGLTGGIGSGKSTVGAMLKDLGAAFIDADKVGHRLLREDNDIKWAIVSAFGEGILDANEAIDRKTLAGIVFCDPEALKRLNAITHPAISQAVSEEVAELRSQGLKAVVVEAALLVEAGWMEQTDVIWLTVAPGDVILQRLVDRMGYSDAEARSRIACQTSDENRRRHATAVIDTNTSIDELKAKVTGMYRALKV</sequence>
<gene>
    <name evidence="3 5" type="primary">coaE</name>
    <name evidence="5" type="ORF">Dform_01269</name>
</gene>
<keyword evidence="3 5" id="KW-0808">Transferase</keyword>
<keyword evidence="6" id="KW-1185">Reference proteome</keyword>
<keyword evidence="2 3" id="KW-0067">ATP-binding</keyword>
<dbReference type="Pfam" id="PF01121">
    <property type="entry name" value="CoaE"/>
    <property type="match status" value="1"/>
</dbReference>
<evidence type="ECO:0000256" key="1">
    <source>
        <dbReference type="ARBA" id="ARBA00022741"/>
    </source>
</evidence>
<dbReference type="GO" id="GO:0005737">
    <property type="term" value="C:cytoplasm"/>
    <property type="evidence" value="ECO:0007669"/>
    <property type="project" value="UniProtKB-SubCell"/>
</dbReference>
<evidence type="ECO:0000256" key="2">
    <source>
        <dbReference type="ARBA" id="ARBA00022840"/>
    </source>
</evidence>
<dbReference type="KEGG" id="dfo:Dform_01269"/>
<name>A0A1P8F808_9CHLR</name>
<comment type="catalytic activity">
    <reaction evidence="3">
        <text>3'-dephospho-CoA + ATP = ADP + CoA + H(+)</text>
        <dbReference type="Rhea" id="RHEA:18245"/>
        <dbReference type="ChEBI" id="CHEBI:15378"/>
        <dbReference type="ChEBI" id="CHEBI:30616"/>
        <dbReference type="ChEBI" id="CHEBI:57287"/>
        <dbReference type="ChEBI" id="CHEBI:57328"/>
        <dbReference type="ChEBI" id="CHEBI:456216"/>
        <dbReference type="EC" id="2.7.1.24"/>
    </reaction>
</comment>
<accession>A0A1P8F808</accession>
<organism evidence="5 6">
    <name type="scientific">Dehalogenimonas formicexedens</name>
    <dbReference type="NCBI Taxonomy" id="1839801"/>
    <lineage>
        <taxon>Bacteria</taxon>
        <taxon>Bacillati</taxon>
        <taxon>Chloroflexota</taxon>
        <taxon>Dehalococcoidia</taxon>
        <taxon>Dehalococcoidales</taxon>
        <taxon>Dehalococcoidaceae</taxon>
        <taxon>Dehalogenimonas</taxon>
    </lineage>
</organism>
<evidence type="ECO:0000256" key="3">
    <source>
        <dbReference type="HAMAP-Rule" id="MF_00376"/>
    </source>
</evidence>
<dbReference type="PROSITE" id="PS51219">
    <property type="entry name" value="DPCK"/>
    <property type="match status" value="1"/>
</dbReference>
<dbReference type="SUPFAM" id="SSF52540">
    <property type="entry name" value="P-loop containing nucleoside triphosphate hydrolases"/>
    <property type="match status" value="1"/>
</dbReference>
<dbReference type="Proteomes" id="UP000185934">
    <property type="component" value="Chromosome"/>
</dbReference>
<keyword evidence="3" id="KW-0963">Cytoplasm</keyword>
<dbReference type="GO" id="GO:0004140">
    <property type="term" value="F:dephospho-CoA kinase activity"/>
    <property type="evidence" value="ECO:0007669"/>
    <property type="project" value="UniProtKB-UniRule"/>
</dbReference>
<evidence type="ECO:0000256" key="4">
    <source>
        <dbReference type="NCBIfam" id="TIGR00152"/>
    </source>
</evidence>
<dbReference type="Gene3D" id="3.40.50.300">
    <property type="entry name" value="P-loop containing nucleotide triphosphate hydrolases"/>
    <property type="match status" value="1"/>
</dbReference>
<dbReference type="PANTHER" id="PTHR10695:SF46">
    <property type="entry name" value="BIFUNCTIONAL COENZYME A SYNTHASE-RELATED"/>
    <property type="match status" value="1"/>
</dbReference>
<protein>
    <recommendedName>
        <fullName evidence="3 4">Dephospho-CoA kinase</fullName>
        <ecNumber evidence="3 4">2.7.1.24</ecNumber>
    </recommendedName>
    <alternativeName>
        <fullName evidence="3">Dephosphocoenzyme A kinase</fullName>
    </alternativeName>
</protein>
<evidence type="ECO:0000313" key="5">
    <source>
        <dbReference type="EMBL" id="APV44597.1"/>
    </source>
</evidence>
<dbReference type="CDD" id="cd02022">
    <property type="entry name" value="DPCK"/>
    <property type="match status" value="1"/>
</dbReference>
<dbReference type="InterPro" id="IPR027417">
    <property type="entry name" value="P-loop_NTPase"/>
</dbReference>
<feature type="binding site" evidence="3">
    <location>
        <begin position="11"/>
        <end position="16"/>
    </location>
    <ligand>
        <name>ATP</name>
        <dbReference type="ChEBI" id="CHEBI:30616"/>
    </ligand>
</feature>
<comment type="subcellular location">
    <subcellularLocation>
        <location evidence="3">Cytoplasm</location>
    </subcellularLocation>
</comment>
<dbReference type="AlphaFoldDB" id="A0A1P8F808"/>
<dbReference type="EMBL" id="CP018258">
    <property type="protein sequence ID" value="APV44597.1"/>
    <property type="molecule type" value="Genomic_DNA"/>
</dbReference>
<dbReference type="GO" id="GO:0015937">
    <property type="term" value="P:coenzyme A biosynthetic process"/>
    <property type="evidence" value="ECO:0007669"/>
    <property type="project" value="UniProtKB-UniRule"/>
</dbReference>
<dbReference type="PANTHER" id="PTHR10695">
    <property type="entry name" value="DEPHOSPHO-COA KINASE-RELATED"/>
    <property type="match status" value="1"/>
</dbReference>
<comment type="function">
    <text evidence="3">Catalyzes the phosphorylation of the 3'-hydroxyl group of dephosphocoenzyme A to form coenzyme A.</text>
</comment>
<dbReference type="EC" id="2.7.1.24" evidence="3 4"/>
<keyword evidence="3" id="KW-0173">Coenzyme A biosynthesis</keyword>
<dbReference type="UniPathway" id="UPA00241">
    <property type="reaction ID" value="UER00356"/>
</dbReference>
<dbReference type="STRING" id="1839801.Dform_01269"/>